<accession>A0ABR1BGX1</accession>
<proteinExistence type="predicted"/>
<evidence type="ECO:0000313" key="2">
    <source>
        <dbReference type="Proteomes" id="UP001359485"/>
    </source>
</evidence>
<dbReference type="EMBL" id="JAWJWF010000001">
    <property type="protein sequence ID" value="KAK6641406.1"/>
    <property type="molecule type" value="Genomic_DNA"/>
</dbReference>
<protein>
    <submittedName>
        <fullName evidence="1">Uncharacterized protein</fullName>
    </submittedName>
</protein>
<comment type="caution">
    <text evidence="1">The sequence shown here is derived from an EMBL/GenBank/DDBJ whole genome shotgun (WGS) entry which is preliminary data.</text>
</comment>
<organism evidence="1 2">
    <name type="scientific">Polyplax serrata</name>
    <name type="common">Common mouse louse</name>
    <dbReference type="NCBI Taxonomy" id="468196"/>
    <lineage>
        <taxon>Eukaryota</taxon>
        <taxon>Metazoa</taxon>
        <taxon>Ecdysozoa</taxon>
        <taxon>Arthropoda</taxon>
        <taxon>Hexapoda</taxon>
        <taxon>Insecta</taxon>
        <taxon>Pterygota</taxon>
        <taxon>Neoptera</taxon>
        <taxon>Paraneoptera</taxon>
        <taxon>Psocodea</taxon>
        <taxon>Troctomorpha</taxon>
        <taxon>Phthiraptera</taxon>
        <taxon>Anoplura</taxon>
        <taxon>Polyplacidae</taxon>
        <taxon>Polyplax</taxon>
    </lineage>
</organism>
<sequence length="188" mass="22217">MEHKKSKQNTWLYELTTFHSIKAKCDRDHQRLQLQTVKYDVSCGNSIRDSARAILVSICSSDSVVVTQLKHYNREAISFVDAGFNEIGKLQGSFLREKMKEKQAVRKEKQESYQVRHCPESLSRVSQRKKWFDILQSNFNLCKKSQLHNFTFLVFLKPCTQEEHYFKDTPELQSWKISFGIYAKLEIW</sequence>
<name>A0ABR1BGX1_POLSC</name>
<keyword evidence="2" id="KW-1185">Reference proteome</keyword>
<reference evidence="1 2" key="1">
    <citation type="submission" date="2023-09" db="EMBL/GenBank/DDBJ databases">
        <title>Genomes of two closely related lineages of the louse Polyplax serrata with different host specificities.</title>
        <authorList>
            <person name="Martinu J."/>
            <person name="Tarabai H."/>
            <person name="Stefka J."/>
            <person name="Hypsa V."/>
        </authorList>
    </citation>
    <scope>NUCLEOTIDE SEQUENCE [LARGE SCALE GENOMIC DNA]</scope>
    <source>
        <strain evidence="1">98ZLc_SE</strain>
    </source>
</reference>
<dbReference type="Proteomes" id="UP001359485">
    <property type="component" value="Unassembled WGS sequence"/>
</dbReference>
<gene>
    <name evidence="1" type="ORF">RUM44_013117</name>
</gene>
<evidence type="ECO:0000313" key="1">
    <source>
        <dbReference type="EMBL" id="KAK6641406.1"/>
    </source>
</evidence>